<organism evidence="1 2">
    <name type="scientific">Romanomermis culicivorax</name>
    <name type="common">Nematode worm</name>
    <dbReference type="NCBI Taxonomy" id="13658"/>
    <lineage>
        <taxon>Eukaryota</taxon>
        <taxon>Metazoa</taxon>
        <taxon>Ecdysozoa</taxon>
        <taxon>Nematoda</taxon>
        <taxon>Enoplea</taxon>
        <taxon>Dorylaimia</taxon>
        <taxon>Mermithida</taxon>
        <taxon>Mermithoidea</taxon>
        <taxon>Mermithidae</taxon>
        <taxon>Romanomermis</taxon>
    </lineage>
</organism>
<name>A0A915ICX7_ROMCU</name>
<dbReference type="GO" id="GO:0020037">
    <property type="term" value="F:heme binding"/>
    <property type="evidence" value="ECO:0007669"/>
    <property type="project" value="InterPro"/>
</dbReference>
<dbReference type="Proteomes" id="UP000887565">
    <property type="component" value="Unplaced"/>
</dbReference>
<sequence>MDAFQIMVLSTFQNILMWELIIDYVNHLDGLGEAILECLLEAQGATHKHRDTATAWRIFVSWFVDVLKDGFQDSVRQNRRATLPVASWATTESSTSSSSTDDLKRAAMTTSSTDRRLSFIVEKFV</sequence>
<dbReference type="InterPro" id="IPR012292">
    <property type="entry name" value="Globin/Proto"/>
</dbReference>
<accession>A0A915ICX7</accession>
<dbReference type="WBParaSite" id="nRc.2.0.1.t12044-RA">
    <property type="protein sequence ID" value="nRc.2.0.1.t12044-RA"/>
    <property type="gene ID" value="nRc.2.0.1.g12044"/>
</dbReference>
<dbReference type="AlphaFoldDB" id="A0A915ICX7"/>
<dbReference type="Gene3D" id="1.10.490.10">
    <property type="entry name" value="Globins"/>
    <property type="match status" value="1"/>
</dbReference>
<reference evidence="2" key="1">
    <citation type="submission" date="2022-11" db="UniProtKB">
        <authorList>
            <consortium name="WormBaseParasite"/>
        </authorList>
    </citation>
    <scope>IDENTIFICATION</scope>
</reference>
<evidence type="ECO:0000313" key="2">
    <source>
        <dbReference type="WBParaSite" id="nRc.2.0.1.t12044-RA"/>
    </source>
</evidence>
<keyword evidence="1" id="KW-1185">Reference proteome</keyword>
<dbReference type="GO" id="GO:0019825">
    <property type="term" value="F:oxygen binding"/>
    <property type="evidence" value="ECO:0007669"/>
    <property type="project" value="InterPro"/>
</dbReference>
<evidence type="ECO:0000313" key="1">
    <source>
        <dbReference type="Proteomes" id="UP000887565"/>
    </source>
</evidence>
<proteinExistence type="predicted"/>
<protein>
    <submittedName>
        <fullName evidence="2">Uncharacterized protein</fullName>
    </submittedName>
</protein>